<evidence type="ECO:0000313" key="2">
    <source>
        <dbReference type="EMBL" id="KAF2006366.1"/>
    </source>
</evidence>
<dbReference type="AlphaFoldDB" id="A0A6A5X2S5"/>
<evidence type="ECO:0000256" key="1">
    <source>
        <dbReference type="SAM" id="MobiDB-lite"/>
    </source>
</evidence>
<dbReference type="Proteomes" id="UP000799779">
    <property type="component" value="Unassembled WGS sequence"/>
</dbReference>
<dbReference type="EMBL" id="ML977560">
    <property type="protein sequence ID" value="KAF2006366.1"/>
    <property type="molecule type" value="Genomic_DNA"/>
</dbReference>
<evidence type="ECO:0000313" key="3">
    <source>
        <dbReference type="Proteomes" id="UP000799779"/>
    </source>
</evidence>
<evidence type="ECO:0008006" key="4">
    <source>
        <dbReference type="Google" id="ProtNLM"/>
    </source>
</evidence>
<feature type="region of interest" description="Disordered" evidence="1">
    <location>
        <begin position="516"/>
        <end position="542"/>
    </location>
</feature>
<dbReference type="InterPro" id="IPR032675">
    <property type="entry name" value="LRR_dom_sf"/>
</dbReference>
<gene>
    <name evidence="2" type="ORF">P154DRAFT_559440</name>
</gene>
<name>A0A6A5X2S5_9PLEO</name>
<proteinExistence type="predicted"/>
<organism evidence="2 3">
    <name type="scientific">Amniculicola lignicola CBS 123094</name>
    <dbReference type="NCBI Taxonomy" id="1392246"/>
    <lineage>
        <taxon>Eukaryota</taxon>
        <taxon>Fungi</taxon>
        <taxon>Dikarya</taxon>
        <taxon>Ascomycota</taxon>
        <taxon>Pezizomycotina</taxon>
        <taxon>Dothideomycetes</taxon>
        <taxon>Pleosporomycetidae</taxon>
        <taxon>Pleosporales</taxon>
        <taxon>Amniculicolaceae</taxon>
        <taxon>Amniculicola</taxon>
    </lineage>
</organism>
<dbReference type="SUPFAM" id="SSF52047">
    <property type="entry name" value="RNI-like"/>
    <property type="match status" value="1"/>
</dbReference>
<keyword evidence="3" id="KW-1185">Reference proteome</keyword>
<accession>A0A6A5X2S5</accession>
<dbReference type="OrthoDB" id="2520703at2759"/>
<reference evidence="2" key="1">
    <citation type="journal article" date="2020" name="Stud. Mycol.">
        <title>101 Dothideomycetes genomes: a test case for predicting lifestyles and emergence of pathogens.</title>
        <authorList>
            <person name="Haridas S."/>
            <person name="Albert R."/>
            <person name="Binder M."/>
            <person name="Bloem J."/>
            <person name="Labutti K."/>
            <person name="Salamov A."/>
            <person name="Andreopoulos B."/>
            <person name="Baker S."/>
            <person name="Barry K."/>
            <person name="Bills G."/>
            <person name="Bluhm B."/>
            <person name="Cannon C."/>
            <person name="Castanera R."/>
            <person name="Culley D."/>
            <person name="Daum C."/>
            <person name="Ezra D."/>
            <person name="Gonzalez J."/>
            <person name="Henrissat B."/>
            <person name="Kuo A."/>
            <person name="Liang C."/>
            <person name="Lipzen A."/>
            <person name="Lutzoni F."/>
            <person name="Magnuson J."/>
            <person name="Mondo S."/>
            <person name="Nolan M."/>
            <person name="Ohm R."/>
            <person name="Pangilinan J."/>
            <person name="Park H.-J."/>
            <person name="Ramirez L."/>
            <person name="Alfaro M."/>
            <person name="Sun H."/>
            <person name="Tritt A."/>
            <person name="Yoshinaga Y."/>
            <person name="Zwiers L.-H."/>
            <person name="Turgeon B."/>
            <person name="Goodwin S."/>
            <person name="Spatafora J."/>
            <person name="Crous P."/>
            <person name="Grigoriev I."/>
        </authorList>
    </citation>
    <scope>NUCLEOTIDE SEQUENCE</scope>
    <source>
        <strain evidence="2">CBS 123094</strain>
    </source>
</reference>
<feature type="region of interest" description="Disordered" evidence="1">
    <location>
        <begin position="1"/>
        <end position="32"/>
    </location>
</feature>
<feature type="compositionally biased region" description="Acidic residues" evidence="1">
    <location>
        <begin position="525"/>
        <end position="542"/>
    </location>
</feature>
<sequence length="542" mass="61309">MMNLDSRDFPPLPSQQPSQRPKEALPLSTQLTSHQKRIRTTLNDLPNELLLLILDFLPNYEDPALRRTYPYDPEHERRCWLGNRSQYLATLLPLSSTCHRLHSLVAEKLYSDYDSALASPYLFLRTVISNPNIARLVRSVSFQPDYVYHDGPRRKFRHPTVSDRGIIKSGLKALGLSGWKSWATHCNEGVNQEYILATILMYTTNVKTVDYRRGYGVSVPQWLTLIKSVTSRNPFGQPHDFAHLQSVQIDAQSLGSSQLAPLFRLPSLRHLRLENLEDLNTVEQISGTLPKWSLAPRSSSLEELSLPSCFVHSRNLAAILNACHHLKVFSYKFPNDRSSRIPHHGLDLDPIFIHHPTVYTALRASRSSLEKIEYMPAFCDHCENAADFNYSHRQGPLGSFLDFPRLSSVSGTLGAFVDVRRGPNATLADQLPQAVTNIHVSIGCNVERDCILSLEHLVETFAIHVPKLDMVSIHYLATQDYHSCCLLLNRVLDLFIESTVGCRILRHGTFKDEVVLSDGGRESSDETDSDESSSDEWEEDGE</sequence>
<dbReference type="Gene3D" id="3.80.10.10">
    <property type="entry name" value="Ribonuclease Inhibitor"/>
    <property type="match status" value="1"/>
</dbReference>
<protein>
    <recommendedName>
        <fullName evidence="4">F-box domain-containing protein</fullName>
    </recommendedName>
</protein>